<accession>A0ABV1WSG0</accession>
<protein>
    <submittedName>
        <fullName evidence="1">Uncharacterized protein</fullName>
    </submittedName>
</protein>
<name>A0ABV1WSG0_9ACTN</name>
<keyword evidence="2" id="KW-1185">Reference proteome</keyword>
<dbReference type="EMBL" id="JBEPEK010000052">
    <property type="protein sequence ID" value="MER7179791.1"/>
    <property type="molecule type" value="Genomic_DNA"/>
</dbReference>
<reference evidence="1 2" key="1">
    <citation type="submission" date="2024-06" db="EMBL/GenBank/DDBJ databases">
        <title>The Natural Products Discovery Center: Release of the First 8490 Sequenced Strains for Exploring Actinobacteria Biosynthetic Diversity.</title>
        <authorList>
            <person name="Kalkreuter E."/>
            <person name="Kautsar S.A."/>
            <person name="Yang D."/>
            <person name="Bader C.D."/>
            <person name="Teijaro C.N."/>
            <person name="Fluegel L."/>
            <person name="Davis C.M."/>
            <person name="Simpson J.R."/>
            <person name="Lauterbach L."/>
            <person name="Steele A.D."/>
            <person name="Gui C."/>
            <person name="Meng S."/>
            <person name="Li G."/>
            <person name="Viehrig K."/>
            <person name="Ye F."/>
            <person name="Su P."/>
            <person name="Kiefer A.F."/>
            <person name="Nichols A."/>
            <person name="Cepeda A.J."/>
            <person name="Yan W."/>
            <person name="Fan B."/>
            <person name="Jiang Y."/>
            <person name="Adhikari A."/>
            <person name="Zheng C.-J."/>
            <person name="Schuster L."/>
            <person name="Cowan T.M."/>
            <person name="Smanski M.J."/>
            <person name="Chevrette M.G."/>
            <person name="De Carvalho L.P.S."/>
            <person name="Shen B."/>
        </authorList>
    </citation>
    <scope>NUCLEOTIDE SEQUENCE [LARGE SCALE GENOMIC DNA]</scope>
    <source>
        <strain evidence="1 2">NPDC000234</strain>
    </source>
</reference>
<organism evidence="1 2">
    <name type="scientific">Streptomyces hyaluromycini</name>
    <dbReference type="NCBI Taxonomy" id="1377993"/>
    <lineage>
        <taxon>Bacteria</taxon>
        <taxon>Bacillati</taxon>
        <taxon>Actinomycetota</taxon>
        <taxon>Actinomycetes</taxon>
        <taxon>Kitasatosporales</taxon>
        <taxon>Streptomycetaceae</taxon>
        <taxon>Streptomyces</taxon>
    </lineage>
</organism>
<evidence type="ECO:0000313" key="1">
    <source>
        <dbReference type="EMBL" id="MER7179791.1"/>
    </source>
</evidence>
<evidence type="ECO:0000313" key="2">
    <source>
        <dbReference type="Proteomes" id="UP001474181"/>
    </source>
</evidence>
<proteinExistence type="predicted"/>
<comment type="caution">
    <text evidence="1">The sequence shown here is derived from an EMBL/GenBank/DDBJ whole genome shotgun (WGS) entry which is preliminary data.</text>
</comment>
<dbReference type="Proteomes" id="UP001474181">
    <property type="component" value="Unassembled WGS sequence"/>
</dbReference>
<dbReference type="RefSeq" id="WP_350779291.1">
    <property type="nucleotide sequence ID" value="NZ_JBEPEK010000052.1"/>
</dbReference>
<gene>
    <name evidence="1" type="ORF">ABT404_09960</name>
</gene>
<sequence>MTLGCAIWWHVDFSTPEGRMWGWDPNGRCERHRFFVERFTLVQWLEDWLEGNRAFPQPPPVVDCPDC</sequence>